<keyword evidence="1" id="KW-0802">TPR repeat</keyword>
<comment type="caution">
    <text evidence="3">The sequence shown here is derived from an EMBL/GenBank/DDBJ whole genome shotgun (WGS) entry which is preliminary data.</text>
</comment>
<evidence type="ECO:0000256" key="1">
    <source>
        <dbReference type="PROSITE-ProRule" id="PRU00339"/>
    </source>
</evidence>
<feature type="signal peptide" evidence="2">
    <location>
        <begin position="1"/>
        <end position="18"/>
    </location>
</feature>
<organism evidence="3 4">
    <name type="scientific">Flavobacterium proteolyticum</name>
    <dbReference type="NCBI Taxonomy" id="2911683"/>
    <lineage>
        <taxon>Bacteria</taxon>
        <taxon>Pseudomonadati</taxon>
        <taxon>Bacteroidota</taxon>
        <taxon>Flavobacteriia</taxon>
        <taxon>Flavobacteriales</taxon>
        <taxon>Flavobacteriaceae</taxon>
        <taxon>Flavobacterium</taxon>
    </lineage>
</organism>
<evidence type="ECO:0000256" key="2">
    <source>
        <dbReference type="SAM" id="SignalP"/>
    </source>
</evidence>
<dbReference type="InterPro" id="IPR019734">
    <property type="entry name" value="TPR_rpt"/>
</dbReference>
<evidence type="ECO:0008006" key="5">
    <source>
        <dbReference type="Google" id="ProtNLM"/>
    </source>
</evidence>
<feature type="repeat" description="TPR" evidence="1">
    <location>
        <begin position="245"/>
        <end position="278"/>
    </location>
</feature>
<sequence>MKKLVLSATLLLSVATFAQKEELKVLKKIYAKETISDKDLEAYKAASTALDGLATEESDKVYAKFYRVMYPTVVLASKGEKATMQDQMKLYSPDFIREYGAVIDETIEFEKKSGKKIYTDELIEEKNQFKQTLTTLALNLNTGSKFKEASVFFYSLYQFDPKSEGKALKNAAILAVQSQDYKLAQKMYEEYAVSDYLNNGTTFFAVNKANGAEEEFNSKEERSKFITTLGTHEKPKDVKNSTTKPDVYKILAILYSSNGEIEKAKVTYAEARKLSPNDEELKKGEFDIYFNAGYAGLAEDDKLVTEINNSRADKKKYDSLMLKRKEMFAKSLPDFEKAYSINPNDANTKSILKMTYEIIGQPEKAKAIN</sequence>
<dbReference type="Gene3D" id="1.25.40.10">
    <property type="entry name" value="Tetratricopeptide repeat domain"/>
    <property type="match status" value="1"/>
</dbReference>
<feature type="chain" id="PRO_5047485564" description="Tetratricopeptide repeat protein" evidence="2">
    <location>
        <begin position="19"/>
        <end position="369"/>
    </location>
</feature>
<proteinExistence type="predicted"/>
<dbReference type="RefSeq" id="WP_194097073.1">
    <property type="nucleotide sequence ID" value="NZ_JADFTZ010000006.1"/>
</dbReference>
<protein>
    <recommendedName>
        <fullName evidence="5">Tetratricopeptide repeat protein</fullName>
    </recommendedName>
</protein>
<dbReference type="PROSITE" id="PS50005">
    <property type="entry name" value="TPR"/>
    <property type="match status" value="1"/>
</dbReference>
<dbReference type="SUPFAM" id="SSF48452">
    <property type="entry name" value="TPR-like"/>
    <property type="match status" value="1"/>
</dbReference>
<keyword evidence="2" id="KW-0732">Signal</keyword>
<dbReference type="Proteomes" id="UP000656274">
    <property type="component" value="Unassembled WGS sequence"/>
</dbReference>
<dbReference type="EMBL" id="JADFTZ010000006">
    <property type="protein sequence ID" value="MBE9577382.1"/>
    <property type="molecule type" value="Genomic_DNA"/>
</dbReference>
<dbReference type="InterPro" id="IPR011990">
    <property type="entry name" value="TPR-like_helical_dom_sf"/>
</dbReference>
<accession>A0ABR9WUS8</accession>
<dbReference type="SMART" id="SM00028">
    <property type="entry name" value="TPR"/>
    <property type="match status" value="2"/>
</dbReference>
<keyword evidence="4" id="KW-1185">Reference proteome</keyword>
<reference evidence="3 4" key="1">
    <citation type="submission" date="2020-10" db="EMBL/GenBank/DDBJ databases">
        <title>The genome sequence of Flavobacterium aquaticum 1Y8A.</title>
        <authorList>
            <person name="Liu Y."/>
        </authorList>
    </citation>
    <scope>NUCLEOTIDE SEQUENCE [LARGE SCALE GENOMIC DNA]</scope>
    <source>
        <strain evidence="3 4">1Y8A</strain>
    </source>
</reference>
<evidence type="ECO:0000313" key="4">
    <source>
        <dbReference type="Proteomes" id="UP000656274"/>
    </source>
</evidence>
<evidence type="ECO:0000313" key="3">
    <source>
        <dbReference type="EMBL" id="MBE9577382.1"/>
    </source>
</evidence>
<gene>
    <name evidence="3" type="ORF">IM755_11725</name>
</gene>
<name>A0ABR9WUS8_9FLAO</name>